<feature type="chain" id="PRO_5029911506" evidence="1">
    <location>
        <begin position="30"/>
        <end position="134"/>
    </location>
</feature>
<reference evidence="2 3" key="1">
    <citation type="submission" date="2019-10" db="EMBL/GenBank/DDBJ databases">
        <title>Actinomadura rubteroloni sp. nov. and Actinomadura macrotermitis sp. nov., isolated from the gut of fungus growing-termite Macrotermes natalensis.</title>
        <authorList>
            <person name="Benndorf R."/>
            <person name="Martin K."/>
            <person name="Kuefner M."/>
            <person name="De Beer W."/>
            <person name="Kaster A.-K."/>
            <person name="Vollmers J."/>
            <person name="Poulsen M."/>
            <person name="Beemelmanns C."/>
        </authorList>
    </citation>
    <scope>NUCLEOTIDE SEQUENCE [LARGE SCALE GENOMIC DNA]</scope>
    <source>
        <strain evidence="2 3">RB68</strain>
    </source>
</reference>
<dbReference type="Proteomes" id="UP000487268">
    <property type="component" value="Unassembled WGS sequence"/>
</dbReference>
<keyword evidence="1" id="KW-0732">Signal</keyword>
<organism evidence="2 3">
    <name type="scientific">Actinomadura macrotermitis</name>
    <dbReference type="NCBI Taxonomy" id="2585200"/>
    <lineage>
        <taxon>Bacteria</taxon>
        <taxon>Bacillati</taxon>
        <taxon>Actinomycetota</taxon>
        <taxon>Actinomycetes</taxon>
        <taxon>Streptosporangiales</taxon>
        <taxon>Thermomonosporaceae</taxon>
        <taxon>Actinomadura</taxon>
    </lineage>
</organism>
<sequence length="134" mass="14130">MKFRKPAVLTATAAVALLPLSGMVAPAQAATAPKAKVAAAAAPTQEELILLVLSCFPLNIQLDVAQILTGDYINGVTKLLNDVTKLTPAQLQEIATKLQAILGKLPIPQQTALKSQLKKGVTKQEALTILLARR</sequence>
<evidence type="ECO:0000313" key="2">
    <source>
        <dbReference type="EMBL" id="MQY03879.1"/>
    </source>
</evidence>
<dbReference type="EMBL" id="WEGH01000001">
    <property type="protein sequence ID" value="MQY03879.1"/>
    <property type="molecule type" value="Genomic_DNA"/>
</dbReference>
<dbReference type="RefSeq" id="WP_153531746.1">
    <property type="nucleotide sequence ID" value="NZ_WEGH01000001.1"/>
</dbReference>
<gene>
    <name evidence="2" type="ORF">ACRB68_19250</name>
</gene>
<dbReference type="OrthoDB" id="3483360at2"/>
<keyword evidence="3" id="KW-1185">Reference proteome</keyword>
<name>A0A7K0BRT3_9ACTN</name>
<comment type="caution">
    <text evidence="2">The sequence shown here is derived from an EMBL/GenBank/DDBJ whole genome shotgun (WGS) entry which is preliminary data.</text>
</comment>
<dbReference type="AlphaFoldDB" id="A0A7K0BRT3"/>
<evidence type="ECO:0000313" key="3">
    <source>
        <dbReference type="Proteomes" id="UP000487268"/>
    </source>
</evidence>
<accession>A0A7K0BRT3</accession>
<feature type="signal peptide" evidence="1">
    <location>
        <begin position="1"/>
        <end position="29"/>
    </location>
</feature>
<evidence type="ECO:0000256" key="1">
    <source>
        <dbReference type="SAM" id="SignalP"/>
    </source>
</evidence>
<proteinExistence type="predicted"/>
<protein>
    <submittedName>
        <fullName evidence="2">Uncharacterized protein</fullName>
    </submittedName>
</protein>